<keyword evidence="2" id="KW-1185">Reference proteome</keyword>
<accession>A0A518AL02</accession>
<dbReference type="AlphaFoldDB" id="A0A518AL02"/>
<dbReference type="OrthoDB" id="213044at2"/>
<dbReference type="KEGG" id="amuc:Pan181_15960"/>
<name>A0A518AL02_9BACT</name>
<dbReference type="RefSeq" id="WP_145246274.1">
    <property type="nucleotide sequence ID" value="NZ_CP036278.1"/>
</dbReference>
<dbReference type="EMBL" id="CP036278">
    <property type="protein sequence ID" value="QDU55407.1"/>
    <property type="molecule type" value="Genomic_DNA"/>
</dbReference>
<gene>
    <name evidence="1" type="ORF">Pan181_15960</name>
</gene>
<reference evidence="1 2" key="1">
    <citation type="submission" date="2019-02" db="EMBL/GenBank/DDBJ databases">
        <title>Deep-cultivation of Planctomycetes and their phenomic and genomic characterization uncovers novel biology.</title>
        <authorList>
            <person name="Wiegand S."/>
            <person name="Jogler M."/>
            <person name="Boedeker C."/>
            <person name="Pinto D."/>
            <person name="Vollmers J."/>
            <person name="Rivas-Marin E."/>
            <person name="Kohn T."/>
            <person name="Peeters S.H."/>
            <person name="Heuer A."/>
            <person name="Rast P."/>
            <person name="Oberbeckmann S."/>
            <person name="Bunk B."/>
            <person name="Jeske O."/>
            <person name="Meyerdierks A."/>
            <person name="Storesund J.E."/>
            <person name="Kallscheuer N."/>
            <person name="Luecker S."/>
            <person name="Lage O.M."/>
            <person name="Pohl T."/>
            <person name="Merkel B.J."/>
            <person name="Hornburger P."/>
            <person name="Mueller R.-W."/>
            <person name="Bruemmer F."/>
            <person name="Labrenz M."/>
            <person name="Spormann A.M."/>
            <person name="Op den Camp H."/>
            <person name="Overmann J."/>
            <person name="Amann R."/>
            <person name="Jetten M.S.M."/>
            <person name="Mascher T."/>
            <person name="Medema M.H."/>
            <person name="Devos D.P."/>
            <person name="Kaster A.-K."/>
            <person name="Ovreas L."/>
            <person name="Rohde M."/>
            <person name="Galperin M.Y."/>
            <person name="Jogler C."/>
        </authorList>
    </citation>
    <scope>NUCLEOTIDE SEQUENCE [LARGE SCALE GENOMIC DNA]</scope>
    <source>
        <strain evidence="1 2">Pan181</strain>
    </source>
</reference>
<organism evidence="1 2">
    <name type="scientific">Aeoliella mucimassa</name>
    <dbReference type="NCBI Taxonomy" id="2527972"/>
    <lineage>
        <taxon>Bacteria</taxon>
        <taxon>Pseudomonadati</taxon>
        <taxon>Planctomycetota</taxon>
        <taxon>Planctomycetia</taxon>
        <taxon>Pirellulales</taxon>
        <taxon>Lacipirellulaceae</taxon>
        <taxon>Aeoliella</taxon>
    </lineage>
</organism>
<dbReference type="Proteomes" id="UP000315750">
    <property type="component" value="Chromosome"/>
</dbReference>
<evidence type="ECO:0000313" key="1">
    <source>
        <dbReference type="EMBL" id="QDU55407.1"/>
    </source>
</evidence>
<evidence type="ECO:0000313" key="2">
    <source>
        <dbReference type="Proteomes" id="UP000315750"/>
    </source>
</evidence>
<protein>
    <submittedName>
        <fullName evidence="1">Uncharacterized protein</fullName>
    </submittedName>
</protein>
<sequence length="154" mass="17239">MGHQNLSLLAAFMLLVATGCDSGVEMSIDPVPQNSQAEVTEPVENEVVNRPIKVLASEPIEGVEVKGLLSAKAGAHRQVEAWAGTERFGQAINQFYASNGRYPKSHEEFMKKAWEPQLMAMPKIEEGYEFRYFADDHQVYKVLIGHEDEWADSE</sequence>
<proteinExistence type="predicted"/>